<proteinExistence type="predicted"/>
<feature type="transmembrane region" description="Helical" evidence="1">
    <location>
        <begin position="6"/>
        <end position="26"/>
    </location>
</feature>
<reference evidence="2" key="2">
    <citation type="journal article" date="2023" name="PLoS ONE">
        <title>Philodulcilactobacillus myokoensis gen. nov., sp. nov., a fructophilic, acidophilic, and agar-phobic lactic acid bacterium isolated from fermented vegetable extracts.</title>
        <authorList>
            <person name="Kouya T."/>
            <person name="Ishiyama Y."/>
            <person name="Ohashi S."/>
            <person name="Kumakubo R."/>
            <person name="Yamazaki T."/>
            <person name="Otaki T."/>
        </authorList>
    </citation>
    <scope>NUCLEOTIDE SEQUENCE</scope>
    <source>
        <strain evidence="2">WR16-4</strain>
    </source>
</reference>
<dbReference type="RefSeq" id="WP_286135579.1">
    <property type="nucleotide sequence ID" value="NZ_BRPL01000002.1"/>
</dbReference>
<gene>
    <name evidence="2" type="ORF">WR164_00990</name>
</gene>
<protein>
    <submittedName>
        <fullName evidence="2">Uncharacterized protein</fullName>
    </submittedName>
</protein>
<evidence type="ECO:0000256" key="1">
    <source>
        <dbReference type="SAM" id="Phobius"/>
    </source>
</evidence>
<keyword evidence="1" id="KW-0812">Transmembrane</keyword>
<evidence type="ECO:0000313" key="3">
    <source>
        <dbReference type="Proteomes" id="UP001144204"/>
    </source>
</evidence>
<accession>A0A9W6AYV5</accession>
<feature type="transmembrane region" description="Helical" evidence="1">
    <location>
        <begin position="57"/>
        <end position="76"/>
    </location>
</feature>
<dbReference type="AlphaFoldDB" id="A0A9W6AYV5"/>
<keyword evidence="3" id="KW-1185">Reference proteome</keyword>
<keyword evidence="1" id="KW-1133">Transmembrane helix</keyword>
<sequence length="152" mass="17978">MLFYIVTFSLLLIVLIGSFFVTYFTLKGSQSKNKNHFVSIFNEYFYFTNTNYESKSALWLLYFLYEIGIIIVINPFDNHELILLAYFLLISVVFIIGYLKRKHVLNNSEKINDARKIINHVPSYQHELMIMTKFKLNQRTAKIMINKANKSN</sequence>
<reference evidence="2" key="1">
    <citation type="submission" date="2022-07" db="EMBL/GenBank/DDBJ databases">
        <authorList>
            <person name="Kouya T."/>
            <person name="Ishiyama Y."/>
        </authorList>
    </citation>
    <scope>NUCLEOTIDE SEQUENCE</scope>
    <source>
        <strain evidence="2">WR16-4</strain>
    </source>
</reference>
<keyword evidence="1" id="KW-0472">Membrane</keyword>
<name>A0A9W6AYV5_9LACO</name>
<feature type="transmembrane region" description="Helical" evidence="1">
    <location>
        <begin position="82"/>
        <end position="99"/>
    </location>
</feature>
<dbReference type="Proteomes" id="UP001144204">
    <property type="component" value="Unassembled WGS sequence"/>
</dbReference>
<dbReference type="EMBL" id="BRPL01000002">
    <property type="protein sequence ID" value="GLB46120.1"/>
    <property type="molecule type" value="Genomic_DNA"/>
</dbReference>
<comment type="caution">
    <text evidence="2">The sequence shown here is derived from an EMBL/GenBank/DDBJ whole genome shotgun (WGS) entry which is preliminary data.</text>
</comment>
<organism evidence="2 3">
    <name type="scientific">Philodulcilactobacillus myokoensis</name>
    <dbReference type="NCBI Taxonomy" id="2929573"/>
    <lineage>
        <taxon>Bacteria</taxon>
        <taxon>Bacillati</taxon>
        <taxon>Bacillota</taxon>
        <taxon>Bacilli</taxon>
        <taxon>Lactobacillales</taxon>
        <taxon>Lactobacillaceae</taxon>
        <taxon>Philodulcilactobacillus</taxon>
    </lineage>
</organism>
<evidence type="ECO:0000313" key="2">
    <source>
        <dbReference type="EMBL" id="GLB46120.1"/>
    </source>
</evidence>